<dbReference type="EMBL" id="FJOG01000012">
    <property type="protein sequence ID" value="CZR58554.1"/>
    <property type="molecule type" value="Genomic_DNA"/>
</dbReference>
<keyword evidence="3" id="KW-1185">Reference proteome</keyword>
<reference evidence="2 3" key="1">
    <citation type="submission" date="2016-03" db="EMBL/GenBank/DDBJ databases">
        <authorList>
            <person name="Ploux O."/>
        </authorList>
    </citation>
    <scope>NUCLEOTIDE SEQUENCE [LARGE SCALE GENOMIC DNA]</scope>
    <source>
        <strain evidence="2 3">UAMH 11012</strain>
    </source>
</reference>
<dbReference type="InterPro" id="IPR006683">
    <property type="entry name" value="Thioestr_dom"/>
</dbReference>
<dbReference type="InterPro" id="IPR052061">
    <property type="entry name" value="PTE-AB_protein"/>
</dbReference>
<evidence type="ECO:0000259" key="1">
    <source>
        <dbReference type="Pfam" id="PF03061"/>
    </source>
</evidence>
<dbReference type="Gene3D" id="3.10.129.10">
    <property type="entry name" value="Hotdog Thioesterase"/>
    <property type="match status" value="1"/>
</dbReference>
<dbReference type="Pfam" id="PF03061">
    <property type="entry name" value="4HBT"/>
    <property type="match status" value="1"/>
</dbReference>
<dbReference type="InterPro" id="IPR029069">
    <property type="entry name" value="HotDog_dom_sf"/>
</dbReference>
<dbReference type="OrthoDB" id="506431at2759"/>
<evidence type="ECO:0000313" key="3">
    <source>
        <dbReference type="Proteomes" id="UP000184330"/>
    </source>
</evidence>
<feature type="domain" description="Thioesterase" evidence="1">
    <location>
        <begin position="115"/>
        <end position="173"/>
    </location>
</feature>
<evidence type="ECO:0000313" key="2">
    <source>
        <dbReference type="EMBL" id="CZR58554.1"/>
    </source>
</evidence>
<organism evidence="2 3">
    <name type="scientific">Phialocephala subalpina</name>
    <dbReference type="NCBI Taxonomy" id="576137"/>
    <lineage>
        <taxon>Eukaryota</taxon>
        <taxon>Fungi</taxon>
        <taxon>Dikarya</taxon>
        <taxon>Ascomycota</taxon>
        <taxon>Pezizomycotina</taxon>
        <taxon>Leotiomycetes</taxon>
        <taxon>Helotiales</taxon>
        <taxon>Mollisiaceae</taxon>
        <taxon>Phialocephala</taxon>
        <taxon>Phialocephala fortinii species complex</taxon>
    </lineage>
</organism>
<dbReference type="PANTHER" id="PTHR47260">
    <property type="entry name" value="UPF0644 PROTEIN PB2B4.06"/>
    <property type="match status" value="1"/>
</dbReference>
<dbReference type="CDD" id="cd03443">
    <property type="entry name" value="PaaI_thioesterase"/>
    <property type="match status" value="1"/>
</dbReference>
<accession>A0A1L7X0K8</accession>
<gene>
    <name evidence="2" type="ORF">PAC_08446</name>
</gene>
<dbReference type="Proteomes" id="UP000184330">
    <property type="component" value="Unassembled WGS sequence"/>
</dbReference>
<sequence>MSSISPSSSPTFASLQSLRSHRIMEERDLNHFNSIPWCAALLSDPAFTITPTFSRQYKANTEDSLFAETLQTDSTISHCLSFHPPPIQTSVSAPWIPEVRSLMTLGLGMNGGPATLHGGIIATLMDDAIGTLLTINKHHKTGEPLSGNTVTAYLNVKYLRPVKTPGTVLVVAWGGKVEGGKGRKYGMEAEVRDGKGAVLAKADSLWILLQKKEAKL</sequence>
<dbReference type="AlphaFoldDB" id="A0A1L7X0K8"/>
<dbReference type="SUPFAM" id="SSF54637">
    <property type="entry name" value="Thioesterase/thiol ester dehydrase-isomerase"/>
    <property type="match status" value="1"/>
</dbReference>
<proteinExistence type="predicted"/>
<dbReference type="STRING" id="576137.A0A1L7X0K8"/>
<name>A0A1L7X0K8_9HELO</name>
<protein>
    <recommendedName>
        <fullName evidence="1">Thioesterase domain-containing protein</fullName>
    </recommendedName>
</protein>
<dbReference type="PANTHER" id="PTHR47260:SF6">
    <property type="entry name" value="THIOESTERASE DOMAIN-CONTAINING PROTEIN"/>
    <property type="match status" value="1"/>
</dbReference>